<dbReference type="RefSeq" id="WP_086989865.1">
    <property type="nucleotide sequence ID" value="NZ_FJMZ01000034.1"/>
</dbReference>
<dbReference type="Proteomes" id="UP000199686">
    <property type="component" value="Unassembled WGS sequence"/>
</dbReference>
<accession>A0AB38BJ55</accession>
<dbReference type="AlphaFoldDB" id="A0AB38BJ55"/>
<reference evidence="2 4" key="1">
    <citation type="submission" date="2016-02" db="EMBL/GenBank/DDBJ databases">
        <authorList>
            <person name="Strepis N."/>
        </authorList>
    </citation>
    <scope>NUCLEOTIDE SEQUENCE [LARGE SCALE GENOMIC DNA]</scope>
    <source>
        <strain evidence="2">Trichococcus flocculiformis</strain>
    </source>
</reference>
<dbReference type="Proteomes" id="UP000195947">
    <property type="component" value="Unassembled WGS sequence"/>
</dbReference>
<dbReference type="InterPro" id="IPR008894">
    <property type="entry name" value="QdtA_cupin_dom"/>
</dbReference>
<evidence type="ECO:0000259" key="1">
    <source>
        <dbReference type="Pfam" id="PF05523"/>
    </source>
</evidence>
<dbReference type="Pfam" id="PF05523">
    <property type="entry name" value="FdtA"/>
    <property type="match status" value="1"/>
</dbReference>
<dbReference type="EMBL" id="FJMZ01000034">
    <property type="protein sequence ID" value="CZQ99431.1"/>
    <property type="molecule type" value="Genomic_DNA"/>
</dbReference>
<sequence>MYNSGMLKLKHVTGNYGDLVPIEGKKEIPFEIKRVYYIYNVDQNVRRGFHSHNQLHQALICVKGSVKILLKNPNEEEVFLLNDPSEALYVGPMIWREMFDFSEDAVLLVLASEYYNEDDYIRNYDFYLEEAKKYYN</sequence>
<dbReference type="Gene3D" id="2.60.120.10">
    <property type="entry name" value="Jelly Rolls"/>
    <property type="match status" value="1"/>
</dbReference>
<dbReference type="CDD" id="cd20292">
    <property type="entry name" value="cupin_QdtA-like"/>
    <property type="match status" value="1"/>
</dbReference>
<comment type="caution">
    <text evidence="3">The sequence shown here is derived from an EMBL/GenBank/DDBJ whole genome shotgun (WGS) entry which is preliminary data.</text>
</comment>
<organism evidence="3 5">
    <name type="scientific">Trichococcus flocculiformis</name>
    <dbReference type="NCBI Taxonomy" id="82803"/>
    <lineage>
        <taxon>Bacteria</taxon>
        <taxon>Bacillati</taxon>
        <taxon>Bacillota</taxon>
        <taxon>Bacilli</taxon>
        <taxon>Lactobacillales</taxon>
        <taxon>Carnobacteriaceae</taxon>
        <taxon>Trichococcus</taxon>
    </lineage>
</organism>
<name>A0AB38BJ55_9LACT</name>
<dbReference type="InterPro" id="IPR014710">
    <property type="entry name" value="RmlC-like_jellyroll"/>
</dbReference>
<reference evidence="3 5" key="2">
    <citation type="submission" date="2016-10" db="EMBL/GenBank/DDBJ databases">
        <authorList>
            <person name="Varghese N."/>
            <person name="Submissions S."/>
        </authorList>
    </citation>
    <scope>NUCLEOTIDE SEQUENCE [LARGE SCALE GENOMIC DNA]</scope>
    <source>
        <strain evidence="3 5">DSM 2094</strain>
    </source>
</reference>
<gene>
    <name evidence="3" type="ORF">SAMN04488507_10274</name>
    <name evidence="2" type="ORF">TFLO_2415</name>
</gene>
<dbReference type="InterPro" id="IPR011051">
    <property type="entry name" value="RmlC_Cupin_sf"/>
</dbReference>
<evidence type="ECO:0000313" key="4">
    <source>
        <dbReference type="Proteomes" id="UP000195947"/>
    </source>
</evidence>
<protein>
    <submittedName>
        <fullName evidence="3">WxcM-like, C-terminal</fullName>
    </submittedName>
</protein>
<evidence type="ECO:0000313" key="5">
    <source>
        <dbReference type="Proteomes" id="UP000199686"/>
    </source>
</evidence>
<keyword evidence="4" id="KW-1185">Reference proteome</keyword>
<proteinExistence type="predicted"/>
<evidence type="ECO:0000313" key="3">
    <source>
        <dbReference type="EMBL" id="SFH93408.1"/>
    </source>
</evidence>
<dbReference type="EMBL" id="FOQC01000027">
    <property type="protein sequence ID" value="SFH93408.1"/>
    <property type="molecule type" value="Genomic_DNA"/>
</dbReference>
<evidence type="ECO:0000313" key="2">
    <source>
        <dbReference type="EMBL" id="CZQ99431.1"/>
    </source>
</evidence>
<feature type="domain" description="Sugar 3,4-ketoisomerase QdtA cupin" evidence="1">
    <location>
        <begin position="4"/>
        <end position="131"/>
    </location>
</feature>
<dbReference type="SUPFAM" id="SSF51182">
    <property type="entry name" value="RmlC-like cupins"/>
    <property type="match status" value="1"/>
</dbReference>